<dbReference type="SUPFAM" id="SSF53623">
    <property type="entry name" value="MurD-like peptide ligases, catalytic domain"/>
    <property type="match status" value="1"/>
</dbReference>
<evidence type="ECO:0000256" key="2">
    <source>
        <dbReference type="ARBA" id="ARBA00005898"/>
    </source>
</evidence>
<dbReference type="GO" id="GO:0000287">
    <property type="term" value="F:magnesium ion binding"/>
    <property type="evidence" value="ECO:0007669"/>
    <property type="project" value="UniProtKB-UniRule"/>
</dbReference>
<evidence type="ECO:0000256" key="1">
    <source>
        <dbReference type="ARBA" id="ARBA00004752"/>
    </source>
</evidence>
<dbReference type="InterPro" id="IPR000713">
    <property type="entry name" value="Mur_ligase_N"/>
</dbReference>
<dbReference type="InterPro" id="IPR036615">
    <property type="entry name" value="Mur_ligase_C_dom_sf"/>
</dbReference>
<dbReference type="GO" id="GO:0008360">
    <property type="term" value="P:regulation of cell shape"/>
    <property type="evidence" value="ECO:0007669"/>
    <property type="project" value="UniProtKB-KW"/>
</dbReference>
<feature type="binding site" evidence="15">
    <location>
        <begin position="152"/>
        <end position="153"/>
    </location>
    <ligand>
        <name>UDP-N-acetyl-alpha-D-muramoyl-L-alanyl-D-glutamate</name>
        <dbReference type="ChEBI" id="CHEBI:83900"/>
    </ligand>
</feature>
<evidence type="ECO:0000259" key="17">
    <source>
        <dbReference type="Pfam" id="PF01225"/>
    </source>
</evidence>
<feature type="binding site" evidence="15">
    <location>
        <position position="179"/>
    </location>
    <ligand>
        <name>UDP-N-acetyl-alpha-D-muramoyl-L-alanyl-D-glutamate</name>
        <dbReference type="ChEBI" id="CHEBI:83900"/>
    </ligand>
</feature>
<keyword evidence="21" id="KW-1185">Reference proteome</keyword>
<dbReference type="HAMAP" id="MF_00208">
    <property type="entry name" value="MurE"/>
    <property type="match status" value="1"/>
</dbReference>
<evidence type="ECO:0000256" key="9">
    <source>
        <dbReference type="ARBA" id="ARBA00056782"/>
    </source>
</evidence>
<dbReference type="InterPro" id="IPR005761">
    <property type="entry name" value="UDP-N-AcMur-Glu-dNH2Pim_ligase"/>
</dbReference>
<dbReference type="GO" id="GO:0005524">
    <property type="term" value="F:ATP binding"/>
    <property type="evidence" value="ECO:0007669"/>
    <property type="project" value="UniProtKB-UniRule"/>
</dbReference>
<evidence type="ECO:0000256" key="10">
    <source>
        <dbReference type="ARBA" id="ARBA00066633"/>
    </source>
</evidence>
<comment type="caution">
    <text evidence="15">Lacks conserved residue(s) required for the propagation of feature annotation.</text>
</comment>
<dbReference type="Pfam" id="PF08245">
    <property type="entry name" value="Mur_ligase_M"/>
    <property type="match status" value="1"/>
</dbReference>
<dbReference type="InterPro" id="IPR035911">
    <property type="entry name" value="MurE/MurF_N"/>
</dbReference>
<dbReference type="Pfam" id="PF02875">
    <property type="entry name" value="Mur_ligase_C"/>
    <property type="match status" value="1"/>
</dbReference>
<comment type="subcellular location">
    <subcellularLocation>
        <location evidence="15 16">Cytoplasm</location>
    </subcellularLocation>
</comment>
<evidence type="ECO:0000256" key="4">
    <source>
        <dbReference type="ARBA" id="ARBA00022960"/>
    </source>
</evidence>
<feature type="binding site" evidence="15">
    <location>
        <begin position="401"/>
        <end position="404"/>
    </location>
    <ligand>
        <name>meso-2,6-diaminopimelate</name>
        <dbReference type="ChEBI" id="CHEBI:57791"/>
    </ligand>
</feature>
<organism evidence="20 21">
    <name type="scientific">Desulforamulus aeronauticus DSM 10349</name>
    <dbReference type="NCBI Taxonomy" id="1121421"/>
    <lineage>
        <taxon>Bacteria</taxon>
        <taxon>Bacillati</taxon>
        <taxon>Bacillota</taxon>
        <taxon>Clostridia</taxon>
        <taxon>Eubacteriales</taxon>
        <taxon>Peptococcaceae</taxon>
        <taxon>Desulforamulus</taxon>
    </lineage>
</organism>
<feature type="binding site" evidence="15">
    <location>
        <position position="455"/>
    </location>
    <ligand>
        <name>meso-2,6-diaminopimelate</name>
        <dbReference type="ChEBI" id="CHEBI:57791"/>
    </ligand>
</feature>
<dbReference type="PANTHER" id="PTHR23135">
    <property type="entry name" value="MUR LIGASE FAMILY MEMBER"/>
    <property type="match status" value="1"/>
</dbReference>
<evidence type="ECO:0000256" key="11">
    <source>
        <dbReference type="ARBA" id="ARBA00072883"/>
    </source>
</evidence>
<dbReference type="GO" id="GO:0009252">
    <property type="term" value="P:peptidoglycan biosynthetic process"/>
    <property type="evidence" value="ECO:0007669"/>
    <property type="project" value="UniProtKB-UniRule"/>
</dbReference>
<dbReference type="NCBIfam" id="TIGR01085">
    <property type="entry name" value="murE"/>
    <property type="match status" value="1"/>
</dbReference>
<dbReference type="Gene3D" id="3.40.1190.10">
    <property type="entry name" value="Mur-like, catalytic domain"/>
    <property type="match status" value="1"/>
</dbReference>
<keyword evidence="15" id="KW-0067">ATP-binding</keyword>
<feature type="binding site" evidence="15">
    <location>
        <position position="459"/>
    </location>
    <ligand>
        <name>meso-2,6-diaminopimelate</name>
        <dbReference type="ChEBI" id="CHEBI:57791"/>
    </ligand>
</feature>
<dbReference type="STRING" id="1121421.SAMN02745123_01239"/>
<dbReference type="GO" id="GO:0008765">
    <property type="term" value="F:UDP-N-acetylmuramoylalanyl-D-glutamate-2,6-diaminopimelate ligase activity"/>
    <property type="evidence" value="ECO:0007669"/>
    <property type="project" value="UniProtKB-UniRule"/>
</dbReference>
<dbReference type="InterPro" id="IPR004101">
    <property type="entry name" value="Mur_ligase_C"/>
</dbReference>
<dbReference type="InterPro" id="IPR036565">
    <property type="entry name" value="Mur-like_cat_sf"/>
</dbReference>
<feature type="binding site" evidence="15">
    <location>
        <position position="30"/>
    </location>
    <ligand>
        <name>UDP-N-acetyl-alpha-D-muramoyl-L-alanyl-D-glutamate</name>
        <dbReference type="ChEBI" id="CHEBI:83900"/>
    </ligand>
</feature>
<name>A0A1M6QVT0_9FIRM</name>
<dbReference type="PANTHER" id="PTHR23135:SF4">
    <property type="entry name" value="UDP-N-ACETYLMURAMOYL-L-ALANYL-D-GLUTAMATE--2,6-DIAMINOPIMELATE LIGASE MURE HOMOLOG, CHLOROPLASTIC"/>
    <property type="match status" value="1"/>
</dbReference>
<dbReference type="SUPFAM" id="SSF53244">
    <property type="entry name" value="MurD-like peptide ligases, peptide-binding domain"/>
    <property type="match status" value="1"/>
</dbReference>
<feature type="domain" description="Mur ligase central" evidence="19">
    <location>
        <begin position="108"/>
        <end position="306"/>
    </location>
</feature>
<gene>
    <name evidence="15" type="primary">murE</name>
    <name evidence="20" type="ORF">SAMN02745123_01239</name>
</gene>
<feature type="binding site" evidence="15">
    <location>
        <position position="377"/>
    </location>
    <ligand>
        <name>meso-2,6-diaminopimelate</name>
        <dbReference type="ChEBI" id="CHEBI:57791"/>
    </ligand>
</feature>
<comment type="pathway">
    <text evidence="1 15 16">Cell wall biogenesis; peptidoglycan biosynthesis.</text>
</comment>
<dbReference type="InterPro" id="IPR013221">
    <property type="entry name" value="Mur_ligase_cen"/>
</dbReference>
<reference evidence="21" key="1">
    <citation type="submission" date="2016-11" db="EMBL/GenBank/DDBJ databases">
        <authorList>
            <person name="Varghese N."/>
            <person name="Submissions S."/>
        </authorList>
    </citation>
    <scope>NUCLEOTIDE SEQUENCE [LARGE SCALE GENOMIC DNA]</scope>
    <source>
        <strain evidence="21">DSM 10349</strain>
    </source>
</reference>
<keyword evidence="15 20" id="KW-0436">Ligase</keyword>
<evidence type="ECO:0000256" key="8">
    <source>
        <dbReference type="ARBA" id="ARBA00050251"/>
    </source>
</evidence>
<keyword evidence="15" id="KW-0963">Cytoplasm</keyword>
<dbReference type="GO" id="GO:0005737">
    <property type="term" value="C:cytoplasm"/>
    <property type="evidence" value="ECO:0007669"/>
    <property type="project" value="UniProtKB-SubCell"/>
</dbReference>
<dbReference type="OrthoDB" id="9800958at2"/>
<comment type="catalytic activity">
    <reaction evidence="8 15">
        <text>UDP-N-acetyl-alpha-D-muramoyl-L-alanyl-D-glutamate + meso-2,6-diaminopimelate + ATP = UDP-N-acetyl-alpha-D-muramoyl-L-alanyl-gamma-D-glutamyl-meso-2,6-diaminopimelate + ADP + phosphate + H(+)</text>
        <dbReference type="Rhea" id="RHEA:23676"/>
        <dbReference type="ChEBI" id="CHEBI:15378"/>
        <dbReference type="ChEBI" id="CHEBI:30616"/>
        <dbReference type="ChEBI" id="CHEBI:43474"/>
        <dbReference type="ChEBI" id="CHEBI:57791"/>
        <dbReference type="ChEBI" id="CHEBI:83900"/>
        <dbReference type="ChEBI" id="CHEBI:83905"/>
        <dbReference type="ChEBI" id="CHEBI:456216"/>
        <dbReference type="EC" id="6.3.2.13"/>
    </reaction>
</comment>
<proteinExistence type="inferred from homology"/>
<comment type="PTM">
    <text evidence="15">Carboxylation is probably crucial for Mg(2+) binding and, consequently, for the gamma-phosphate positioning of ATP.</text>
</comment>
<dbReference type="NCBIfam" id="NF001124">
    <property type="entry name" value="PRK00139.1-2"/>
    <property type="match status" value="1"/>
</dbReference>
<keyword evidence="5 15" id="KW-0573">Peptidoglycan synthesis</keyword>
<evidence type="ECO:0000259" key="18">
    <source>
        <dbReference type="Pfam" id="PF02875"/>
    </source>
</evidence>
<evidence type="ECO:0000256" key="16">
    <source>
        <dbReference type="RuleBase" id="RU004135"/>
    </source>
</evidence>
<feature type="modified residue" description="N6-carboxylysine" evidence="15">
    <location>
        <position position="219"/>
    </location>
</feature>
<comment type="function">
    <text evidence="9 15">Catalyzes the addition of meso-diaminopimelic acid to the nucleotide precursor UDP-N-acetylmuramoyl-L-alanyl-D-glutamate (UMAG) in the biosynthesis of bacterial cell-wall peptidoglycan.</text>
</comment>
<keyword evidence="3 15" id="KW-0132">Cell division</keyword>
<evidence type="ECO:0000256" key="14">
    <source>
        <dbReference type="ARBA" id="ARBA00081560"/>
    </source>
</evidence>
<feature type="binding site" evidence="15">
    <location>
        <begin position="110"/>
        <end position="116"/>
    </location>
    <ligand>
        <name>ATP</name>
        <dbReference type="ChEBI" id="CHEBI:30616"/>
    </ligand>
</feature>
<keyword evidence="7 15" id="KW-0961">Cell wall biogenesis/degradation</keyword>
<keyword evidence="4 15" id="KW-0133">Cell shape</keyword>
<evidence type="ECO:0000259" key="19">
    <source>
        <dbReference type="Pfam" id="PF08245"/>
    </source>
</evidence>
<dbReference type="Proteomes" id="UP000183997">
    <property type="component" value="Unassembled WGS sequence"/>
</dbReference>
<accession>A0A1M6QVT0</accession>
<sequence length="488" mass="52651">MFLKQLLEKIEVLSVYGNVEMNIEGLCYDSRQAQAGDLFVAVKGYQTDGHKYIDQALAAGAIAVVLQEEVPVAPGVVVIKVSDSRKALALLADTFYEFPSQKMTMVGVTGTNGKTTTTHLIAAIWRKAGIKPGVIGTIHNVVGDKVLSVTNTTPESLDLQKLLAQMVDEGVGGVAMEVSSHALALNRVNGVDYRVAVFTNLTQDHLDFHGTMEEYLAAKATLFQTDIEYAVINIDDPAAVKLTQVSRGKVYTYGIDQPADVVAKDIEITPQGVSYTVQGPWGEHKLALKLTGRFNVYNSLAAYTAAMAMGYPAQTVTAALNQVPGVAGRFELVDKGQGFAVVVDYAHTPDGLENILTTARQITSGRLITVFGCGGDRDRTKRPIMGEIAARYSDLSVVTSDNPRTEDPEAILQDVVPGVQRVASPKDYLVIVDRRQAIMRAIEMAQDGDVVVIAGKGHEDYQIIGKTKYPFDDRLVATEALAARGYPG</sequence>
<evidence type="ECO:0000256" key="15">
    <source>
        <dbReference type="HAMAP-Rule" id="MF_00208"/>
    </source>
</evidence>
<dbReference type="RefSeq" id="WP_084082328.1">
    <property type="nucleotide sequence ID" value="NZ_FRAR01000009.1"/>
</dbReference>
<dbReference type="UniPathway" id="UPA00219"/>
<dbReference type="Pfam" id="PF01225">
    <property type="entry name" value="Mur_ligase"/>
    <property type="match status" value="1"/>
</dbReference>
<dbReference type="SUPFAM" id="SSF63418">
    <property type="entry name" value="MurE/MurF N-terminal domain"/>
    <property type="match status" value="1"/>
</dbReference>
<dbReference type="FunFam" id="3.90.190.20:FF:000006">
    <property type="entry name" value="UDP-N-acetylmuramoyl-L-alanyl-D-glutamate--2,6-diaminopimelate ligase"/>
    <property type="match status" value="1"/>
</dbReference>
<dbReference type="GO" id="GO:0071555">
    <property type="term" value="P:cell wall organization"/>
    <property type="evidence" value="ECO:0007669"/>
    <property type="project" value="UniProtKB-KW"/>
</dbReference>
<evidence type="ECO:0000256" key="7">
    <source>
        <dbReference type="ARBA" id="ARBA00023316"/>
    </source>
</evidence>
<protein>
    <recommendedName>
        <fullName evidence="11 15">UDP-N-acetylmuramoyl-L-alanyl-D-glutamate--2,6-diaminopimelate ligase</fullName>
        <ecNumber evidence="10 15">6.3.2.13</ecNumber>
    </recommendedName>
    <alternativeName>
        <fullName evidence="12 15">Meso-A2pm-adding enzyme</fullName>
    </alternativeName>
    <alternativeName>
        <fullName evidence="13 15">Meso-diaminopimelate-adding enzyme</fullName>
    </alternativeName>
    <alternativeName>
        <fullName evidence="14 15">UDP-MurNAc-L-Ala-D-Glu:meso-diaminopimelate ligase</fullName>
    </alternativeName>
    <alternativeName>
        <fullName evidence="15">UDP-MurNAc-tripeptide synthetase</fullName>
    </alternativeName>
    <alternativeName>
        <fullName evidence="15">UDP-N-acetylmuramyl-tripeptide synthetase</fullName>
    </alternativeName>
</protein>
<evidence type="ECO:0000313" key="20">
    <source>
        <dbReference type="EMBL" id="SHK24372.1"/>
    </source>
</evidence>
<dbReference type="EC" id="6.3.2.13" evidence="10 15"/>
<dbReference type="Gene3D" id="3.40.1390.10">
    <property type="entry name" value="MurE/MurF, N-terminal domain"/>
    <property type="match status" value="1"/>
</dbReference>
<dbReference type="AlphaFoldDB" id="A0A1M6QVT0"/>
<keyword evidence="15" id="KW-0547">Nucleotide-binding</keyword>
<dbReference type="GO" id="GO:0051301">
    <property type="term" value="P:cell division"/>
    <property type="evidence" value="ECO:0007669"/>
    <property type="project" value="UniProtKB-KW"/>
</dbReference>
<dbReference type="NCBIfam" id="NF001126">
    <property type="entry name" value="PRK00139.1-4"/>
    <property type="match status" value="1"/>
</dbReference>
<evidence type="ECO:0000256" key="5">
    <source>
        <dbReference type="ARBA" id="ARBA00022984"/>
    </source>
</evidence>
<feature type="binding site" evidence="15">
    <location>
        <position position="151"/>
    </location>
    <ligand>
        <name>UDP-N-acetyl-alpha-D-muramoyl-L-alanyl-D-glutamate</name>
        <dbReference type="ChEBI" id="CHEBI:83900"/>
    </ligand>
</feature>
<feature type="binding site" evidence="15">
    <location>
        <position position="187"/>
    </location>
    <ligand>
        <name>UDP-N-acetyl-alpha-D-muramoyl-L-alanyl-D-glutamate</name>
        <dbReference type="ChEBI" id="CHEBI:83900"/>
    </ligand>
</feature>
<evidence type="ECO:0000256" key="3">
    <source>
        <dbReference type="ARBA" id="ARBA00022618"/>
    </source>
</evidence>
<keyword evidence="15" id="KW-0460">Magnesium</keyword>
<dbReference type="EMBL" id="FRAR01000009">
    <property type="protein sequence ID" value="SHK24372.1"/>
    <property type="molecule type" value="Genomic_DNA"/>
</dbReference>
<evidence type="ECO:0000313" key="21">
    <source>
        <dbReference type="Proteomes" id="UP000183997"/>
    </source>
</evidence>
<dbReference type="Gene3D" id="3.90.190.20">
    <property type="entry name" value="Mur ligase, C-terminal domain"/>
    <property type="match status" value="1"/>
</dbReference>
<feature type="domain" description="Mur ligase N-terminal catalytic" evidence="17">
    <location>
        <begin position="23"/>
        <end position="96"/>
    </location>
</feature>
<keyword evidence="6 15" id="KW-0131">Cell cycle</keyword>
<evidence type="ECO:0000256" key="12">
    <source>
        <dbReference type="ARBA" id="ARBA00075482"/>
    </source>
</evidence>
<evidence type="ECO:0000256" key="6">
    <source>
        <dbReference type="ARBA" id="ARBA00023306"/>
    </source>
</evidence>
<comment type="cofactor">
    <cofactor evidence="15">
        <name>Mg(2+)</name>
        <dbReference type="ChEBI" id="CHEBI:18420"/>
    </cofactor>
</comment>
<comment type="similarity">
    <text evidence="2 15">Belongs to the MurCDEF family. MurE subfamily.</text>
</comment>
<evidence type="ECO:0000256" key="13">
    <source>
        <dbReference type="ARBA" id="ARBA00076158"/>
    </source>
</evidence>
<feature type="short sequence motif" description="Meso-diaminopimelate recognition motif" evidence="15">
    <location>
        <begin position="401"/>
        <end position="404"/>
    </location>
</feature>
<feature type="domain" description="Mur ligase C-terminal" evidence="18">
    <location>
        <begin position="328"/>
        <end position="457"/>
    </location>
</feature>